<keyword evidence="8 16" id="KW-0547">Nucleotide-binding</keyword>
<dbReference type="GO" id="GO:0044877">
    <property type="term" value="F:protein-containing complex binding"/>
    <property type="evidence" value="ECO:0007669"/>
    <property type="project" value="InterPro"/>
</dbReference>
<dbReference type="Pfam" id="PF08771">
    <property type="entry name" value="FRB_dom"/>
    <property type="match status" value="1"/>
</dbReference>
<evidence type="ECO:0000256" key="17">
    <source>
        <dbReference type="SAM" id="MobiDB-lite"/>
    </source>
</evidence>
<dbReference type="SUPFAM" id="SSF48371">
    <property type="entry name" value="ARM repeat"/>
    <property type="match status" value="2"/>
</dbReference>
<keyword evidence="3" id="KW-1003">Cell membrane</keyword>
<evidence type="ECO:0000256" key="11">
    <source>
        <dbReference type="ARBA" id="ARBA00023136"/>
    </source>
</evidence>
<dbReference type="GO" id="GO:0031931">
    <property type="term" value="C:TORC1 complex"/>
    <property type="evidence" value="ECO:0007669"/>
    <property type="project" value="UniProtKB-ARBA"/>
</dbReference>
<dbReference type="InterPro" id="IPR011989">
    <property type="entry name" value="ARM-like"/>
</dbReference>
<dbReference type="Pfam" id="PF00454">
    <property type="entry name" value="PI3_PI4_kinase"/>
    <property type="match status" value="1"/>
</dbReference>
<dbReference type="Pfam" id="PF23593">
    <property type="entry name" value="HEAT_ATR"/>
    <property type="match status" value="1"/>
</dbReference>
<dbReference type="SMART" id="SM01346">
    <property type="entry name" value="DUF3385"/>
    <property type="match status" value="1"/>
</dbReference>
<evidence type="ECO:0000313" key="21">
    <source>
        <dbReference type="EMBL" id="SCU99260.1"/>
    </source>
</evidence>
<dbReference type="InterPro" id="IPR058584">
    <property type="entry name" value="IMB1_TNPO1-like_TPR"/>
</dbReference>
<feature type="region of interest" description="Disordered" evidence="17">
    <location>
        <begin position="1"/>
        <end position="45"/>
    </location>
</feature>
<dbReference type="GO" id="GO:0005634">
    <property type="term" value="C:nucleus"/>
    <property type="evidence" value="ECO:0007669"/>
    <property type="project" value="TreeGrafter"/>
</dbReference>
<dbReference type="SUPFAM" id="SSF56112">
    <property type="entry name" value="Protein kinase-like (PK-like)"/>
    <property type="match status" value="1"/>
</dbReference>
<evidence type="ECO:0000256" key="10">
    <source>
        <dbReference type="ARBA" id="ARBA00022840"/>
    </source>
</evidence>
<dbReference type="InterPro" id="IPR050517">
    <property type="entry name" value="DDR_Repair_Kinase"/>
</dbReference>
<evidence type="ECO:0000259" key="18">
    <source>
        <dbReference type="PROSITE" id="PS50290"/>
    </source>
</evidence>
<dbReference type="Proteomes" id="UP000190274">
    <property type="component" value="Chromosome H"/>
</dbReference>
<dbReference type="Gene3D" id="1.10.1070.11">
    <property type="entry name" value="Phosphatidylinositol 3-/4-kinase, catalytic domain"/>
    <property type="match status" value="1"/>
</dbReference>
<comment type="catalytic activity">
    <reaction evidence="14 16">
        <text>L-threonyl-[protein] + ATP = O-phospho-L-threonyl-[protein] + ADP + H(+)</text>
        <dbReference type="Rhea" id="RHEA:46608"/>
        <dbReference type="Rhea" id="RHEA-COMP:11060"/>
        <dbReference type="Rhea" id="RHEA-COMP:11605"/>
        <dbReference type="ChEBI" id="CHEBI:15378"/>
        <dbReference type="ChEBI" id="CHEBI:30013"/>
        <dbReference type="ChEBI" id="CHEBI:30616"/>
        <dbReference type="ChEBI" id="CHEBI:61977"/>
        <dbReference type="ChEBI" id="CHEBI:456216"/>
        <dbReference type="EC" id="2.7.11.1"/>
    </reaction>
</comment>
<dbReference type="PANTHER" id="PTHR11139:SF9">
    <property type="entry name" value="SERINE_THREONINE-PROTEIN KINASE MTOR"/>
    <property type="match status" value="1"/>
</dbReference>
<keyword evidence="7" id="KW-0677">Repeat</keyword>
<dbReference type="FunFam" id="1.25.10.10:FF:000601">
    <property type="entry name" value="Serine/threonine-protein kinase TOR"/>
    <property type="match status" value="1"/>
</dbReference>
<reference evidence="21 22" key="1">
    <citation type="submission" date="2016-03" db="EMBL/GenBank/DDBJ databases">
        <authorList>
            <person name="Devillers H."/>
        </authorList>
    </citation>
    <scope>NUCLEOTIDE SEQUENCE [LARGE SCALE GENOMIC DNA]</scope>
    <source>
        <strain evidence="21">CBS 10888</strain>
    </source>
</reference>
<feature type="domain" description="FATC" evidence="20">
    <location>
        <begin position="2424"/>
        <end position="2456"/>
    </location>
</feature>
<keyword evidence="22" id="KW-1185">Reference proteome</keyword>
<dbReference type="GO" id="GO:0004674">
    <property type="term" value="F:protein serine/threonine kinase activity"/>
    <property type="evidence" value="ECO:0007669"/>
    <property type="project" value="UniProtKB-KW"/>
</dbReference>
<dbReference type="GO" id="GO:0038202">
    <property type="term" value="P:TORC1 signaling"/>
    <property type="evidence" value="ECO:0007669"/>
    <property type="project" value="TreeGrafter"/>
</dbReference>
<dbReference type="InterPro" id="IPR003152">
    <property type="entry name" value="FATC_dom"/>
</dbReference>
<dbReference type="GO" id="GO:0000329">
    <property type="term" value="C:fungal-type vacuole membrane"/>
    <property type="evidence" value="ECO:0007669"/>
    <property type="project" value="UniProtKB-ARBA"/>
</dbReference>
<dbReference type="InterPro" id="IPR003151">
    <property type="entry name" value="PIK-rel_kinase_FAT"/>
</dbReference>
<dbReference type="Gene3D" id="3.30.1010.10">
    <property type="entry name" value="Phosphatidylinositol 3-kinase Catalytic Subunit, Chain A, domain 4"/>
    <property type="match status" value="1"/>
</dbReference>
<dbReference type="Gene3D" id="1.20.120.150">
    <property type="entry name" value="FKBP12-rapamycin binding domain"/>
    <property type="match status" value="1"/>
</dbReference>
<dbReference type="InterPro" id="IPR016024">
    <property type="entry name" value="ARM-type_fold"/>
</dbReference>
<dbReference type="InterPro" id="IPR057564">
    <property type="entry name" value="HEAT_ATR"/>
</dbReference>
<evidence type="ECO:0000256" key="8">
    <source>
        <dbReference type="ARBA" id="ARBA00022741"/>
    </source>
</evidence>
<dbReference type="PANTHER" id="PTHR11139">
    <property type="entry name" value="ATAXIA TELANGIECTASIA MUTATED ATM -RELATED"/>
    <property type="match status" value="1"/>
</dbReference>
<dbReference type="GO" id="GO:0006995">
    <property type="term" value="P:cellular response to nitrogen starvation"/>
    <property type="evidence" value="ECO:0007669"/>
    <property type="project" value="UniProtKB-ARBA"/>
</dbReference>
<dbReference type="OrthoDB" id="381190at2759"/>
<dbReference type="InterPro" id="IPR036738">
    <property type="entry name" value="FRB_sf"/>
</dbReference>
<dbReference type="SUPFAM" id="SSF47212">
    <property type="entry name" value="FKBP12-rapamycin-binding domain of FKBP-rapamycin-associated protein (FRAP)"/>
    <property type="match status" value="1"/>
</dbReference>
<dbReference type="EC" id="2.7.11.1" evidence="16"/>
<keyword evidence="12" id="KW-0131">Cell cycle</keyword>
<dbReference type="InterPro" id="IPR011990">
    <property type="entry name" value="TPR-like_helical_dom_sf"/>
</dbReference>
<comment type="similarity">
    <text evidence="2 16">Belongs to the PI3/PI4-kinase family.</text>
</comment>
<evidence type="ECO:0000256" key="7">
    <source>
        <dbReference type="ARBA" id="ARBA00022737"/>
    </source>
</evidence>
<dbReference type="FunFam" id="1.25.10.10:FF:000371">
    <property type="entry name" value="Serine/threonine-protein kinase TOR"/>
    <property type="match status" value="1"/>
</dbReference>
<dbReference type="CDD" id="cd05169">
    <property type="entry name" value="PIKKc_TOR"/>
    <property type="match status" value="1"/>
</dbReference>
<dbReference type="Pfam" id="PF02259">
    <property type="entry name" value="FAT"/>
    <property type="match status" value="1"/>
</dbReference>
<dbReference type="GO" id="GO:0042254">
    <property type="term" value="P:ribosome biogenesis"/>
    <property type="evidence" value="ECO:0007669"/>
    <property type="project" value="UniProtKB-ARBA"/>
</dbReference>
<feature type="domain" description="FAT" evidence="19">
    <location>
        <begin position="1326"/>
        <end position="1905"/>
    </location>
</feature>
<dbReference type="GO" id="GO:0005524">
    <property type="term" value="F:ATP binding"/>
    <property type="evidence" value="ECO:0007669"/>
    <property type="project" value="UniProtKB-KW"/>
</dbReference>
<dbReference type="Pfam" id="PF11865">
    <property type="entry name" value="mTOR_dom"/>
    <property type="match status" value="1"/>
</dbReference>
<dbReference type="InterPro" id="IPR014009">
    <property type="entry name" value="PIK_FAT"/>
</dbReference>
<dbReference type="InterPro" id="IPR024585">
    <property type="entry name" value="mTOR_dom"/>
</dbReference>
<accession>A0A1G4K615</accession>
<comment type="subcellular location">
    <subcellularLocation>
        <location evidence="1">Cell membrane</location>
        <topology evidence="1">Peripheral membrane protein</topology>
        <orientation evidence="1">Cytoplasmic side</orientation>
    </subcellularLocation>
    <subcellularLocation>
        <location evidence="13">Vacuole membrane</location>
        <topology evidence="13">Peripheral membrane protein</topology>
        <orientation evidence="13">Cytoplasmic side</orientation>
    </subcellularLocation>
</comment>
<dbReference type="GO" id="GO:1905356">
    <property type="term" value="P:regulation of snRNA pseudouridine synthesis"/>
    <property type="evidence" value="ECO:0007669"/>
    <property type="project" value="UniProtKB-ARBA"/>
</dbReference>
<dbReference type="PROSITE" id="PS51190">
    <property type="entry name" value="FATC"/>
    <property type="match status" value="1"/>
</dbReference>
<evidence type="ECO:0000256" key="16">
    <source>
        <dbReference type="RuleBase" id="RU364109"/>
    </source>
</evidence>
<dbReference type="GO" id="GO:0005886">
    <property type="term" value="C:plasma membrane"/>
    <property type="evidence" value="ECO:0007669"/>
    <property type="project" value="UniProtKB-SubCell"/>
</dbReference>
<dbReference type="Pfam" id="PF02260">
    <property type="entry name" value="FATC"/>
    <property type="match status" value="1"/>
</dbReference>
<evidence type="ECO:0000256" key="6">
    <source>
        <dbReference type="ARBA" id="ARBA00022679"/>
    </source>
</evidence>
<dbReference type="FunFam" id="1.20.120.150:FF:000001">
    <property type="entry name" value="Serine/threonine-protein kinase TOR"/>
    <property type="match status" value="1"/>
</dbReference>
<evidence type="ECO:0000256" key="5">
    <source>
        <dbReference type="ARBA" id="ARBA00022554"/>
    </source>
</evidence>
<protein>
    <recommendedName>
        <fullName evidence="16">Serine/threonine-protein kinase TOR</fullName>
        <ecNumber evidence="16">2.7.11.1</ecNumber>
    </recommendedName>
</protein>
<dbReference type="SMART" id="SM01345">
    <property type="entry name" value="Rapamycin_bind"/>
    <property type="match status" value="1"/>
</dbReference>
<dbReference type="SMART" id="SM01343">
    <property type="entry name" value="FATC"/>
    <property type="match status" value="1"/>
</dbReference>
<feature type="domain" description="PI3K/PI4K catalytic" evidence="18">
    <location>
        <begin position="2079"/>
        <end position="2394"/>
    </location>
</feature>
<dbReference type="Gene3D" id="1.25.10.10">
    <property type="entry name" value="Leucine-rich Repeat Variant"/>
    <property type="match status" value="2"/>
</dbReference>
<dbReference type="GO" id="GO:0106310">
    <property type="term" value="F:protein serine kinase activity"/>
    <property type="evidence" value="ECO:0007669"/>
    <property type="project" value="RHEA"/>
</dbReference>
<evidence type="ECO:0000256" key="4">
    <source>
        <dbReference type="ARBA" id="ARBA00022527"/>
    </source>
</evidence>
<dbReference type="EMBL" id="LT598461">
    <property type="protein sequence ID" value="SCU99260.1"/>
    <property type="molecule type" value="Genomic_DNA"/>
</dbReference>
<dbReference type="GO" id="GO:0031932">
    <property type="term" value="C:TORC2 complex"/>
    <property type="evidence" value="ECO:0007669"/>
    <property type="project" value="TreeGrafter"/>
</dbReference>
<evidence type="ECO:0000256" key="12">
    <source>
        <dbReference type="ARBA" id="ARBA00023306"/>
    </source>
</evidence>
<evidence type="ECO:0000256" key="2">
    <source>
        <dbReference type="ARBA" id="ARBA00011031"/>
    </source>
</evidence>
<evidence type="ECO:0000259" key="19">
    <source>
        <dbReference type="PROSITE" id="PS51189"/>
    </source>
</evidence>
<dbReference type="Pfam" id="PF13513">
    <property type="entry name" value="HEAT_EZ"/>
    <property type="match status" value="1"/>
</dbReference>
<dbReference type="PROSITE" id="PS50290">
    <property type="entry name" value="PI3_4_KINASE_3"/>
    <property type="match status" value="1"/>
</dbReference>
<dbReference type="PROSITE" id="PS00916">
    <property type="entry name" value="PI3_4_KINASE_2"/>
    <property type="match status" value="1"/>
</dbReference>
<dbReference type="InterPro" id="IPR018936">
    <property type="entry name" value="PI3/4_kinase_CS"/>
</dbReference>
<keyword evidence="5" id="KW-0926">Vacuole</keyword>
<evidence type="ECO:0000313" key="22">
    <source>
        <dbReference type="Proteomes" id="UP000190274"/>
    </source>
</evidence>
<dbReference type="Gene3D" id="1.25.40.10">
    <property type="entry name" value="Tetratricopeptide repeat domain"/>
    <property type="match status" value="1"/>
</dbReference>
<dbReference type="SMART" id="SM00146">
    <property type="entry name" value="PI3Kc"/>
    <property type="match status" value="1"/>
</dbReference>
<dbReference type="PROSITE" id="PS00915">
    <property type="entry name" value="PI3_4_KINASE_1"/>
    <property type="match status" value="1"/>
</dbReference>
<evidence type="ECO:0000256" key="15">
    <source>
        <dbReference type="ARBA" id="ARBA00048679"/>
    </source>
</evidence>
<keyword evidence="9 16" id="KW-0418">Kinase</keyword>
<dbReference type="FunFam" id="1.10.1070.11:FF:000020">
    <property type="entry name" value="Serine/threonine-protein kinase TOR"/>
    <property type="match status" value="1"/>
</dbReference>
<gene>
    <name evidence="21" type="ORF">LADA_0H18602G</name>
</gene>
<dbReference type="InterPro" id="IPR000403">
    <property type="entry name" value="PI3/4_kinase_cat_dom"/>
</dbReference>
<evidence type="ECO:0000256" key="3">
    <source>
        <dbReference type="ARBA" id="ARBA00022475"/>
    </source>
</evidence>
<dbReference type="InterPro" id="IPR026683">
    <property type="entry name" value="TOR_cat"/>
</dbReference>
<evidence type="ECO:0000256" key="14">
    <source>
        <dbReference type="ARBA" id="ARBA00047899"/>
    </source>
</evidence>
<feature type="compositionally biased region" description="Low complexity" evidence="17">
    <location>
        <begin position="29"/>
        <end position="42"/>
    </location>
</feature>
<name>A0A1G4K615_9SACH</name>
<sequence>MLTMKHDLGRHRKLMTSNKKASESDKDSTSGSVGNGTSNAGTVTGNGDAGVSALATGMPGSSVGGDPDSETAFMAFAIIFNKLKNPSAQERAAASFELKNNLIALARQVSTEHFQRFSNDINNKIFELIHGSSSSEKYGGILAVDTLIDFYAQSDELPNQTSRLANYLRVLVPSNDVDVMRAAAKTLGKLAVPGGTLTSDFVEFEVKSCIEWLTTSPENSSSNSKQELRKHASLLIITAIADNSPYLLYPYINSILDNIWRVLRDTRLAIRVDAANALYKCMYILKERDSKLTKKWFQRLLEGCSYGFQLNSSEAIHAALLVYRQLLSLKGSHLQEQFDEIYEMTMRYKDHKSSVIRNEVYAILPLLAAADSHLFTEKYLDHIMIHYLTLIKNATPTNSSDKAAISVSIGDLAQEVGSNISPYMDSILDNVRDVLMTKYKQRKEFEAEVFYCVAKLACAVGPALSKYLSQDLLDLMLACPLSNHMQTTLSTIVEEVPALAPTINDKILDVLCFTLSGEMFRPPGSPTPLKPFDTEKARNFRDQILLRKTGELNDDNTDVHILDQALNMLHKIEYRYSLAEFVRLITISYIEHSNPQVRKLAALTSCDLFVKDSICKQTSLRALNTVSEVLSKLVTVAITDPVVEIRFEVLRHLDTNFDPQLSQPDNVRLLFMALNDEVFAIQMEAMKIIGRLSVVNPAYVIPSLRKTLLQLLSQLGYSNLSRKKEESAALISALISSGQDVAKPYIEPILDVLLPKCQDSSSAVASTALRAIGELSVVGGEELTLFLDQLMPLIISTFQDQSNSFKRNAALKTLGQLAASSGYVIEPLLNYPELLAVLINILKSESSQNIRRETVRLIGILGALDPYKHREVERTSNARASAEQNAPPIDVGLLMQGMSPSNEEYYPTVVIATLMKILKDPSLSSHHTSVIQAVMHIFQTLGVRCVSFLKQIIPGILTVMRTCPPSLLEFYFQQLGILVSIVNQHIRPFVGEIFEIIKEFFPIVKLQITIISVIESISRSLKGEFNLFLPPTLVLFLDVLEKDKSHKKVVSVRILKSLVVFDANLDEYAHLIIPAVVRISEFGSGPLNKVAIITLGRLAKTVNLSEMSSRIVQALIRVLNNGSVDFIRATMNTLSLLLLQLGVDFAVFIPIINKTLVRNQIQHTVYDQLVNKLLNTEPLPTNVIVDRDFDVASNEVADVELPSKKLPVNQLILKNAWDCSQQRTKEDWQEWIRRLAVQLLKESPSHALRACSGLAGIYYPLARELFNASFASCWTELYTQYQEDFVNSLCLALSSPNNPPEIHQTLLNLIEFMEHDDKPLPIPVPILGEYAQKCHAYAKSLHYKELAFIQEPNTSTIESLISINNQLHQTDAAIGILKHAQQHHDLQLKETWYEKLQRWEDALSAYNQRELAGEDSIEVRLGKMRSLHALGEWDRLSEIAAEKWSTSDIDMKRVIAPLAAGAAWGLGQWDRIDQYIDAMKRQSPDKAFFEAISCTHRNDFEQAERHIFEARDLLVTEISALVNESYNRAYSVIVRSQMISELEEIIEYKKLPPASDKRAALRKTWNKRLLGCQKNVDVWQRILRVRSLVVKPKQDMQIWIKFANLCRKSGRMGLAQKALNSLLEDGGDPDHPNTARAPPPVVYAQLKYMWATGSQKEALRHLISFTSRVAHDLGLDPSNMIARSVPQSNTIPAHHIDEYTKLLARCFLKQGEWRVSLQSNWLLENPDAILGSYLLATHFDNKWYKAWHNWALANFDVISINSSDDKLKSQATLNDSGLEESEHSVTNDNTNINSYPPELVLRHVVPAIKGFFHSILHSESNSLQDTLRLLTLWFKFGGAPEAAQAMHEGFNLIKIDNWLDVVPQLITRIHQPNHTVSRSLLSLLSDLGKAHPQALVYPLTVAIKSESVSRQKAALSIIAKMRIHSSVLVDQAEIVSNELIRVAVLWHELWYEGLEDASRQFIGEHNTEKMFATLEPLHEMLKKGPSTLREISFQNSFGRDLNDAYEWVLNYKRSKDITNLNQAWDIYYNVFRRISRQLPQLQTLELQHVSPRLLAAHDLKLAVAGTYQAGKPVVRISYFEPVFHVISSKQRPRQLSVKGSDGKDYQYLLKGHEDIRQDNLVMQLFGLVNTLLQNDAECFQRHLDIRRYPTIPLSPKSGLLGWVNNSDTFHVLIREHREARKIPLNIEHRIMLQMAPDYDNLTLLQKIEVFTYALDNTRGQDLYKVLWLKSRSSESWLERRTTYTRSLAVMSMVGYILGLGDRHPSNIMLDRITGKIVHVDFGDCFEAAILREKYPEKVPFRLTRMLTYAMEVSGIEGSFRITCENVMRVLRDNKESLMAILEAFAYDPLINWGFDLPTQAIAEQTGTELPLVNPSELLRKGTISVEEAAKMEIRQKVEIRNARAMLVLRRITDKVTGNDFPRFQGLDVPDQVEKLIQQATSVENLCQHYIGWCSFW</sequence>
<keyword evidence="10 16" id="KW-0067">ATP-binding</keyword>
<dbReference type="STRING" id="1266660.A0A1G4K615"/>
<dbReference type="GO" id="GO:0016242">
    <property type="term" value="P:negative regulation of macroautophagy"/>
    <property type="evidence" value="ECO:0007669"/>
    <property type="project" value="TreeGrafter"/>
</dbReference>
<dbReference type="InterPro" id="IPR009076">
    <property type="entry name" value="FRB_dom"/>
</dbReference>
<dbReference type="InterPro" id="IPR036940">
    <property type="entry name" value="PI3/4_kinase_cat_sf"/>
</dbReference>
<dbReference type="PROSITE" id="PS51189">
    <property type="entry name" value="FAT"/>
    <property type="match status" value="1"/>
</dbReference>
<comment type="catalytic activity">
    <reaction evidence="15">
        <text>L-seryl-[protein] + ATP = O-phospho-L-seryl-[protein] + ADP + H(+)</text>
        <dbReference type="Rhea" id="RHEA:17989"/>
        <dbReference type="Rhea" id="RHEA-COMP:9863"/>
        <dbReference type="Rhea" id="RHEA-COMP:11604"/>
        <dbReference type="ChEBI" id="CHEBI:15378"/>
        <dbReference type="ChEBI" id="CHEBI:29999"/>
        <dbReference type="ChEBI" id="CHEBI:30616"/>
        <dbReference type="ChEBI" id="CHEBI:83421"/>
        <dbReference type="ChEBI" id="CHEBI:456216"/>
        <dbReference type="EC" id="2.7.11.1"/>
    </reaction>
</comment>
<proteinExistence type="inferred from homology"/>
<dbReference type="Pfam" id="PF25574">
    <property type="entry name" value="TPR_IMB1"/>
    <property type="match status" value="1"/>
</dbReference>
<evidence type="ECO:0000259" key="20">
    <source>
        <dbReference type="PROSITE" id="PS51190"/>
    </source>
</evidence>
<evidence type="ECO:0000256" key="13">
    <source>
        <dbReference type="ARBA" id="ARBA00029427"/>
    </source>
</evidence>
<keyword evidence="4 16" id="KW-0723">Serine/threonine-protein kinase</keyword>
<evidence type="ECO:0000256" key="1">
    <source>
        <dbReference type="ARBA" id="ARBA00004413"/>
    </source>
</evidence>
<dbReference type="InterPro" id="IPR011009">
    <property type="entry name" value="Kinase-like_dom_sf"/>
</dbReference>
<keyword evidence="11" id="KW-0472">Membrane</keyword>
<organism evidence="21 22">
    <name type="scientific">Lachancea dasiensis</name>
    <dbReference type="NCBI Taxonomy" id="1072105"/>
    <lineage>
        <taxon>Eukaryota</taxon>
        <taxon>Fungi</taxon>
        <taxon>Dikarya</taxon>
        <taxon>Ascomycota</taxon>
        <taxon>Saccharomycotina</taxon>
        <taxon>Saccharomycetes</taxon>
        <taxon>Saccharomycetales</taxon>
        <taxon>Saccharomycetaceae</taxon>
        <taxon>Lachancea</taxon>
    </lineage>
</organism>
<evidence type="ECO:0000256" key="9">
    <source>
        <dbReference type="ARBA" id="ARBA00022777"/>
    </source>
</evidence>
<keyword evidence="6 16" id="KW-0808">Transferase</keyword>
<dbReference type="FunFam" id="3.30.1010.10:FF:000006">
    <property type="entry name" value="Serine/threonine-protein kinase TOR"/>
    <property type="match status" value="1"/>
</dbReference>